<dbReference type="EMBL" id="CM046116">
    <property type="protein sequence ID" value="KAI8421609.1"/>
    <property type="molecule type" value="Genomic_DNA"/>
</dbReference>
<comment type="caution">
    <text evidence="1">The sequence shown here is derived from an EMBL/GenBank/DDBJ whole genome shotgun (WGS) entry which is preliminary data.</text>
</comment>
<organism evidence="1 2">
    <name type="scientific">Choristoneura fumiferana</name>
    <name type="common">Spruce budworm moth</name>
    <name type="synonym">Archips fumiferana</name>
    <dbReference type="NCBI Taxonomy" id="7141"/>
    <lineage>
        <taxon>Eukaryota</taxon>
        <taxon>Metazoa</taxon>
        <taxon>Ecdysozoa</taxon>
        <taxon>Arthropoda</taxon>
        <taxon>Hexapoda</taxon>
        <taxon>Insecta</taxon>
        <taxon>Pterygota</taxon>
        <taxon>Neoptera</taxon>
        <taxon>Endopterygota</taxon>
        <taxon>Lepidoptera</taxon>
        <taxon>Glossata</taxon>
        <taxon>Ditrysia</taxon>
        <taxon>Tortricoidea</taxon>
        <taxon>Tortricidae</taxon>
        <taxon>Tortricinae</taxon>
        <taxon>Choristoneura</taxon>
    </lineage>
</organism>
<reference evidence="1 2" key="1">
    <citation type="journal article" date="2022" name="Genome Biol. Evol.">
        <title>The Spruce Budworm Genome: Reconstructing the Evolutionary History of Antifreeze Proteins.</title>
        <authorList>
            <person name="Beliveau C."/>
            <person name="Gagne P."/>
            <person name="Picq S."/>
            <person name="Vernygora O."/>
            <person name="Keeling C.I."/>
            <person name="Pinkney K."/>
            <person name="Doucet D."/>
            <person name="Wen F."/>
            <person name="Johnston J.S."/>
            <person name="Maaroufi H."/>
            <person name="Boyle B."/>
            <person name="Laroche J."/>
            <person name="Dewar K."/>
            <person name="Juretic N."/>
            <person name="Blackburn G."/>
            <person name="Nisole A."/>
            <person name="Brunet B."/>
            <person name="Brandao M."/>
            <person name="Lumley L."/>
            <person name="Duan J."/>
            <person name="Quan G."/>
            <person name="Lucarotti C.J."/>
            <person name="Roe A.D."/>
            <person name="Sperling F.A.H."/>
            <person name="Levesque R.C."/>
            <person name="Cusson M."/>
        </authorList>
    </citation>
    <scope>NUCLEOTIDE SEQUENCE [LARGE SCALE GENOMIC DNA]</scope>
    <source>
        <strain evidence="1">Glfc:IPQL:Cfum</strain>
    </source>
</reference>
<keyword evidence="2" id="KW-1185">Reference proteome</keyword>
<evidence type="ECO:0000313" key="1">
    <source>
        <dbReference type="EMBL" id="KAI8421609.1"/>
    </source>
</evidence>
<sequence length="426" mass="48087">MSRILKLFLGEQSVEWKQGNDINQAKHCVHRPGIDPRVYARCAAFPPLIITEYFRQPTARRHLAIYICKMADCALHVFLFLLLFQEPEKGVKKWIVAAWKNKGKYANLVQTLKETQILQRKFIKVVVIINDSLNNMCIRSLIGHNVQSTTAEGAESTLIAFVETRMKHAREVVCVRQTWESEWRHKRRPSWRGLLASHGHTRPLGNSGQALNGAEQFEHTTCFFVATFLSPNRGYWCVYVVGYKFIYGRRCFLGDPSHHAISSLIDDAKTLCEEAASPLVSGGVDQFLYQLAKSSLAPGPHGPSILEHGIYILVSSVLSEVKRQVPLAELALQSLVTRSKAGFLFFARSRLTSLVYRYHTALIMDFTRRGMRAALASQAGVITKITFARSPSNLFAYEYDTLLPLSSSTYTRRTKGLMTEIGEAML</sequence>
<accession>A0ACC0JBZ5</accession>
<proteinExistence type="predicted"/>
<protein>
    <submittedName>
        <fullName evidence="1">Uncharacterized protein</fullName>
    </submittedName>
</protein>
<name>A0ACC0JBZ5_CHOFU</name>
<dbReference type="Proteomes" id="UP001064048">
    <property type="component" value="Chromosome 16"/>
</dbReference>
<gene>
    <name evidence="1" type="ORF">MSG28_009619</name>
</gene>
<evidence type="ECO:0000313" key="2">
    <source>
        <dbReference type="Proteomes" id="UP001064048"/>
    </source>
</evidence>